<dbReference type="Proteomes" id="UP000460549">
    <property type="component" value="Unassembled WGS sequence"/>
</dbReference>
<sequence length="75" mass="8711">MNITSDAKYIRVPNNTNGICKQLFIYIEGVLEKILFITPDNKEGYTYYPLYKYKDQKITIQTSDDSLLDELAIIV</sequence>
<accession>A0A7X2PDS8</accession>
<keyword evidence="2" id="KW-1185">Reference proteome</keyword>
<reference evidence="1 2" key="1">
    <citation type="submission" date="2019-08" db="EMBL/GenBank/DDBJ databases">
        <title>In-depth cultivation of the pig gut microbiome towards novel bacterial diversity and tailored functional studies.</title>
        <authorList>
            <person name="Wylensek D."/>
            <person name="Hitch T.C.A."/>
            <person name="Clavel T."/>
        </authorList>
    </citation>
    <scope>NUCLEOTIDE SEQUENCE [LARGE SCALE GENOMIC DNA]</scope>
    <source>
        <strain evidence="1 2">NM-380-WT-3C1</strain>
    </source>
</reference>
<name>A0A7X2PDS8_9SPIO</name>
<dbReference type="EMBL" id="VUNN01000025">
    <property type="protein sequence ID" value="MSU07089.1"/>
    <property type="molecule type" value="Genomic_DNA"/>
</dbReference>
<evidence type="ECO:0000313" key="1">
    <source>
        <dbReference type="EMBL" id="MSU07089.1"/>
    </source>
</evidence>
<comment type="caution">
    <text evidence="1">The sequence shown here is derived from an EMBL/GenBank/DDBJ whole genome shotgun (WGS) entry which is preliminary data.</text>
</comment>
<organism evidence="1 2">
    <name type="scientific">Bullifex porci</name>
    <dbReference type="NCBI Taxonomy" id="2606638"/>
    <lineage>
        <taxon>Bacteria</taxon>
        <taxon>Pseudomonadati</taxon>
        <taxon>Spirochaetota</taxon>
        <taxon>Spirochaetia</taxon>
        <taxon>Spirochaetales</taxon>
        <taxon>Spirochaetaceae</taxon>
        <taxon>Bullifex</taxon>
    </lineage>
</organism>
<evidence type="ECO:0000313" key="2">
    <source>
        <dbReference type="Proteomes" id="UP000460549"/>
    </source>
</evidence>
<gene>
    <name evidence="1" type="ORF">FYJ80_09975</name>
</gene>
<dbReference type="AlphaFoldDB" id="A0A7X2PDS8"/>
<protein>
    <submittedName>
        <fullName evidence="1">Uncharacterized protein</fullName>
    </submittedName>
</protein>
<proteinExistence type="predicted"/>
<dbReference type="RefSeq" id="WP_154426508.1">
    <property type="nucleotide sequence ID" value="NZ_JAQYGB010000065.1"/>
</dbReference>